<dbReference type="EMBL" id="JAGFBS010000005">
    <property type="protein sequence ID" value="KAG6379159.1"/>
    <property type="molecule type" value="Genomic_DNA"/>
</dbReference>
<keyword evidence="2" id="KW-1185">Reference proteome</keyword>
<dbReference type="Proteomes" id="UP000683000">
    <property type="component" value="Unassembled WGS sequence"/>
</dbReference>
<evidence type="ECO:0000313" key="2">
    <source>
        <dbReference type="Proteomes" id="UP000683000"/>
    </source>
</evidence>
<gene>
    <name evidence="1" type="ORF">JVT61DRAFT_11599</name>
</gene>
<name>A0A8I2YTX2_9AGAM</name>
<reference evidence="1" key="1">
    <citation type="submission" date="2021-03" db="EMBL/GenBank/DDBJ databases">
        <title>Evolutionary innovations through gain and loss of genes in the ectomycorrhizal Boletales.</title>
        <authorList>
            <person name="Wu G."/>
            <person name="Miyauchi S."/>
            <person name="Morin E."/>
            <person name="Yang Z.-L."/>
            <person name="Xu J."/>
            <person name="Martin F.M."/>
        </authorList>
    </citation>
    <scope>NUCLEOTIDE SEQUENCE</scope>
    <source>
        <strain evidence="1">BR01</strain>
    </source>
</reference>
<dbReference type="OrthoDB" id="2900663at2759"/>
<accession>A0A8I2YTX2</accession>
<comment type="caution">
    <text evidence="1">The sequence shown here is derived from an EMBL/GenBank/DDBJ whole genome shotgun (WGS) entry which is preliminary data.</text>
</comment>
<proteinExistence type="predicted"/>
<sequence length="271" mass="31149">MNGEYTCNACSHVNLSIDRLKKLFYYNVVLTSDTKALLFISTLRSEELTRAAVKALHLESSVSIESCIRILQLCEGLEELSLHVPVFPRHAITSSFDSPAKPLLPHLYKFYKLGSLTINLSTIFVGDEAVYLPHVPLFERITHLHITNTWVLWGRSTGLESLANLTHLSLHISTMYLHVLHLRALLRGNRLQVLVLWRREPETYNHVQCCLSSISIRDARIVIMNSALFREYTHEEHAFWDYVGAMVRWRKASMGKISQTHWLVTYKNSCS</sequence>
<organism evidence="1 2">
    <name type="scientific">Boletus reticuloceps</name>
    <dbReference type="NCBI Taxonomy" id="495285"/>
    <lineage>
        <taxon>Eukaryota</taxon>
        <taxon>Fungi</taxon>
        <taxon>Dikarya</taxon>
        <taxon>Basidiomycota</taxon>
        <taxon>Agaricomycotina</taxon>
        <taxon>Agaricomycetes</taxon>
        <taxon>Agaricomycetidae</taxon>
        <taxon>Boletales</taxon>
        <taxon>Boletineae</taxon>
        <taxon>Boletaceae</taxon>
        <taxon>Boletoideae</taxon>
        <taxon>Boletus</taxon>
    </lineage>
</organism>
<protein>
    <submittedName>
        <fullName evidence="1">Uncharacterized protein</fullName>
    </submittedName>
</protein>
<evidence type="ECO:0000313" key="1">
    <source>
        <dbReference type="EMBL" id="KAG6379159.1"/>
    </source>
</evidence>
<dbReference type="AlphaFoldDB" id="A0A8I2YTX2"/>